<evidence type="ECO:0000313" key="1">
    <source>
        <dbReference type="EMBL" id="RFU35211.1"/>
    </source>
</evidence>
<keyword evidence="2" id="KW-1185">Reference proteome</keyword>
<feature type="non-terminal residue" evidence="1">
    <location>
        <position position="1"/>
    </location>
</feature>
<name>A0A3E2HQ84_SCYLI</name>
<organism evidence="1 2">
    <name type="scientific">Scytalidium lignicola</name>
    <name type="common">Hyphomycete</name>
    <dbReference type="NCBI Taxonomy" id="5539"/>
    <lineage>
        <taxon>Eukaryota</taxon>
        <taxon>Fungi</taxon>
        <taxon>Dikarya</taxon>
        <taxon>Ascomycota</taxon>
        <taxon>Pezizomycotina</taxon>
        <taxon>Leotiomycetes</taxon>
        <taxon>Leotiomycetes incertae sedis</taxon>
        <taxon>Scytalidium</taxon>
    </lineage>
</organism>
<evidence type="ECO:0000313" key="2">
    <source>
        <dbReference type="Proteomes" id="UP000258309"/>
    </source>
</evidence>
<sequence>MTPPKESKTEAGSGYDLEMATNCLGSCRPTVLLEPILRYTATSINPTFATIRESVHPDMMSIGLQRYMPSLFRVVVKPIFQPPAYGAYSELYAGFSPELTKEHNGGYIIAWGQIAHLPAAVSKGPKKEAEGGSGKAQKFVEYLSRETASYLC</sequence>
<dbReference type="AlphaFoldDB" id="A0A3E2HQ84"/>
<protein>
    <submittedName>
        <fullName evidence="1">Uncharacterized protein</fullName>
    </submittedName>
</protein>
<gene>
    <name evidence="1" type="ORF">B7463_g1096</name>
</gene>
<dbReference type="Proteomes" id="UP000258309">
    <property type="component" value="Unassembled WGS sequence"/>
</dbReference>
<dbReference type="OrthoDB" id="191139at2759"/>
<proteinExistence type="predicted"/>
<reference evidence="1 2" key="1">
    <citation type="submission" date="2018-05" db="EMBL/GenBank/DDBJ databases">
        <title>Draft genome sequence of Scytalidium lignicola DSM 105466, a ubiquitous saprotrophic fungus.</title>
        <authorList>
            <person name="Buettner E."/>
            <person name="Gebauer A.M."/>
            <person name="Hofrichter M."/>
            <person name="Liers C."/>
            <person name="Kellner H."/>
        </authorList>
    </citation>
    <scope>NUCLEOTIDE SEQUENCE [LARGE SCALE GENOMIC DNA]</scope>
    <source>
        <strain evidence="1 2">DSM 105466</strain>
    </source>
</reference>
<comment type="caution">
    <text evidence="1">The sequence shown here is derived from an EMBL/GenBank/DDBJ whole genome shotgun (WGS) entry which is preliminary data.</text>
</comment>
<feature type="non-terminal residue" evidence="1">
    <location>
        <position position="152"/>
    </location>
</feature>
<dbReference type="STRING" id="5539.A0A3E2HQ84"/>
<dbReference type="EMBL" id="NCSJ02000011">
    <property type="protein sequence ID" value="RFU35211.1"/>
    <property type="molecule type" value="Genomic_DNA"/>
</dbReference>
<accession>A0A3E2HQ84</accession>